<feature type="region of interest" description="Disordered" evidence="4">
    <location>
        <begin position="99"/>
        <end position="141"/>
    </location>
</feature>
<dbReference type="InterPro" id="IPR012677">
    <property type="entry name" value="Nucleotide-bd_a/b_plait_sf"/>
</dbReference>
<keyword evidence="3" id="KW-0694">RNA-binding</keyword>
<dbReference type="CDD" id="cd12398">
    <property type="entry name" value="RRM_CSTF2_RNA15_like"/>
    <property type="match status" value="1"/>
</dbReference>
<evidence type="ECO:0000313" key="6">
    <source>
        <dbReference type="EMBL" id="KGG50347.1"/>
    </source>
</evidence>
<dbReference type="Pfam" id="PF00076">
    <property type="entry name" value="RRM_1"/>
    <property type="match status" value="1"/>
</dbReference>
<dbReference type="InterPro" id="IPR038192">
    <property type="entry name" value="CSTF_C_sf"/>
</dbReference>
<dbReference type="InterPro" id="IPR035979">
    <property type="entry name" value="RBD_domain_sf"/>
</dbReference>
<evidence type="ECO:0000256" key="4">
    <source>
        <dbReference type="SAM" id="MobiDB-lite"/>
    </source>
</evidence>
<evidence type="ECO:0000256" key="1">
    <source>
        <dbReference type="ARBA" id="ARBA00004123"/>
    </source>
</evidence>
<dbReference type="SUPFAM" id="SSF54928">
    <property type="entry name" value="RNA-binding domain, RBD"/>
    <property type="match status" value="1"/>
</dbReference>
<dbReference type="PROSITE" id="PS50102">
    <property type="entry name" value="RRM"/>
    <property type="match status" value="1"/>
</dbReference>
<dbReference type="OrthoDB" id="272703at2759"/>
<dbReference type="Pfam" id="PF14327">
    <property type="entry name" value="CSTF2_hinge"/>
    <property type="match status" value="1"/>
</dbReference>
<dbReference type="VEuPathDB" id="MicrosporidiaDB:DI09_75p70"/>
<proteinExistence type="predicted"/>
<sequence length="294" mass="32839">MSVVFIGSIPYDTTEEQLMSLFSTVGPVRSLRLVFDRETGKSKGYGFCEYHDTETARSCVRNLSNYELNGRNLRLDFADSMLGAPKELRKENKAARIYRPNSDYGEGSQGPSSSFWDPFSASGSGEMHHQQQMFGSQQPQHVQFELAQQLPPPPPPPPAASMTALESLPPDQLFSLLAHIKNLTQSQPSQAKDLLGSNPHLTYALFHILWRMDLIDAQTIQRTISALSVGPPEASGANTVELRSQDPRKLQASDPLKSDQQQALLEQIRRMTPEQLEALPPEQREKILLLKNKV</sequence>
<dbReference type="AlphaFoldDB" id="A0A098VMQ9"/>
<dbReference type="InterPro" id="IPR026896">
    <property type="entry name" value="CSTF_C"/>
</dbReference>
<reference evidence="6 7" key="1">
    <citation type="submission" date="2014-04" db="EMBL/GenBank/DDBJ databases">
        <title>A new species of microsporidia sheds light on the evolution of extreme parasitism.</title>
        <authorList>
            <person name="Haag K.L."/>
            <person name="James T.Y."/>
            <person name="Larsson R."/>
            <person name="Schaer T.M."/>
            <person name="Refardt D."/>
            <person name="Pombert J.-F."/>
            <person name="Ebert D."/>
        </authorList>
    </citation>
    <scope>NUCLEOTIDE SEQUENCE [LARGE SCALE GENOMIC DNA]</scope>
    <source>
        <strain evidence="6 7">UGP3</strain>
        <tissue evidence="6">Spores</tissue>
    </source>
</reference>
<organism evidence="6 7">
    <name type="scientific">Mitosporidium daphniae</name>
    <dbReference type="NCBI Taxonomy" id="1485682"/>
    <lineage>
        <taxon>Eukaryota</taxon>
        <taxon>Fungi</taxon>
        <taxon>Fungi incertae sedis</taxon>
        <taxon>Microsporidia</taxon>
        <taxon>Mitosporidium</taxon>
    </lineage>
</organism>
<gene>
    <name evidence="6" type="ORF">DI09_75p70</name>
</gene>
<dbReference type="SMART" id="SM00360">
    <property type="entry name" value="RRM"/>
    <property type="match status" value="1"/>
</dbReference>
<dbReference type="Gene3D" id="3.30.70.330">
    <property type="match status" value="1"/>
</dbReference>
<dbReference type="EMBL" id="JMKJ01000585">
    <property type="protein sequence ID" value="KGG50347.1"/>
    <property type="molecule type" value="Genomic_DNA"/>
</dbReference>
<accession>A0A098VMQ9</accession>
<keyword evidence="2" id="KW-0539">Nucleus</keyword>
<dbReference type="PANTHER" id="PTHR45735">
    <property type="entry name" value="CLEAVAGE STIMULATION FACTOR SUBUNIT 2"/>
    <property type="match status" value="1"/>
</dbReference>
<feature type="compositionally biased region" description="Polar residues" evidence="4">
    <location>
        <begin position="130"/>
        <end position="141"/>
    </location>
</feature>
<keyword evidence="7" id="KW-1185">Reference proteome</keyword>
<dbReference type="GO" id="GO:0031124">
    <property type="term" value="P:mRNA 3'-end processing"/>
    <property type="evidence" value="ECO:0007669"/>
    <property type="project" value="InterPro"/>
</dbReference>
<comment type="caution">
    <text evidence="6">The sequence shown here is derived from an EMBL/GenBank/DDBJ whole genome shotgun (WGS) entry which is preliminary data.</text>
</comment>
<dbReference type="GO" id="GO:0005847">
    <property type="term" value="C:mRNA cleavage and polyadenylation specificity factor complex"/>
    <property type="evidence" value="ECO:0007669"/>
    <property type="project" value="TreeGrafter"/>
</dbReference>
<dbReference type="GeneID" id="25260771"/>
<dbReference type="RefSeq" id="XP_013236792.1">
    <property type="nucleotide sequence ID" value="XM_013381338.1"/>
</dbReference>
<dbReference type="HOGENOM" id="CLU_028601_0_1_1"/>
<dbReference type="GO" id="GO:0003729">
    <property type="term" value="F:mRNA binding"/>
    <property type="evidence" value="ECO:0007669"/>
    <property type="project" value="TreeGrafter"/>
</dbReference>
<evidence type="ECO:0000256" key="3">
    <source>
        <dbReference type="PROSITE-ProRule" id="PRU00176"/>
    </source>
</evidence>
<name>A0A098VMQ9_9MICR</name>
<evidence type="ECO:0000313" key="7">
    <source>
        <dbReference type="Proteomes" id="UP000029725"/>
    </source>
</evidence>
<dbReference type="Proteomes" id="UP000029725">
    <property type="component" value="Unassembled WGS sequence"/>
</dbReference>
<dbReference type="InterPro" id="IPR000504">
    <property type="entry name" value="RRM_dom"/>
</dbReference>
<dbReference type="Gene3D" id="1.25.40.630">
    <property type="match status" value="1"/>
</dbReference>
<dbReference type="InterPro" id="IPR025742">
    <property type="entry name" value="CSTF2_hinge"/>
</dbReference>
<dbReference type="Pfam" id="PF14304">
    <property type="entry name" value="CSTF_C"/>
    <property type="match status" value="1"/>
</dbReference>
<feature type="region of interest" description="Disordered" evidence="4">
    <location>
        <begin position="230"/>
        <end position="258"/>
    </location>
</feature>
<dbReference type="PANTHER" id="PTHR45735:SF2">
    <property type="entry name" value="CLEAVAGE STIMULATION FACTOR SUBUNIT 2"/>
    <property type="match status" value="1"/>
</dbReference>
<comment type="subcellular location">
    <subcellularLocation>
        <location evidence="1">Nucleus</location>
    </subcellularLocation>
</comment>
<feature type="domain" description="RRM" evidence="5">
    <location>
        <begin position="2"/>
        <end position="80"/>
    </location>
</feature>
<evidence type="ECO:0000256" key="2">
    <source>
        <dbReference type="ARBA" id="ARBA00023242"/>
    </source>
</evidence>
<evidence type="ECO:0000259" key="5">
    <source>
        <dbReference type="PROSITE" id="PS50102"/>
    </source>
</evidence>
<protein>
    <recommendedName>
        <fullName evidence="5">RRM domain-containing protein</fullName>
    </recommendedName>
</protein>
<dbReference type="Gene3D" id="1.10.20.70">
    <property type="entry name" value="Transcription termination and cleavage factor, C-terminal domain"/>
    <property type="match status" value="1"/>
</dbReference>